<dbReference type="AlphaFoldDB" id="A0A6M4GQB8"/>
<keyword evidence="3" id="KW-1185">Reference proteome</keyword>
<dbReference type="PANTHER" id="PTHR43681">
    <property type="entry name" value="TRANSMEMBRANE GTPASE FZO"/>
    <property type="match status" value="1"/>
</dbReference>
<reference evidence="2 3" key="1">
    <citation type="submission" date="2020-04" db="EMBL/GenBank/DDBJ databases">
        <title>Usitatibacter rugosus gen. nov., sp. nov. and Usitatibacter palustris sp. nov., novel members of Usitatibacteraceae fam. nov. within the order Nitrosomonadales isolated from soil.</title>
        <authorList>
            <person name="Huber K.J."/>
            <person name="Neumann-Schaal M."/>
            <person name="Geppert A."/>
            <person name="Luckner M."/>
            <person name="Wanner G."/>
            <person name="Overmann J."/>
        </authorList>
    </citation>
    <scope>NUCLEOTIDE SEQUENCE [LARGE SCALE GENOMIC DNA]</scope>
    <source>
        <strain evidence="2 3">0125_3</strain>
    </source>
</reference>
<gene>
    <name evidence="2" type="ORF">DSM104443_00370</name>
</gene>
<proteinExistence type="predicted"/>
<dbReference type="KEGG" id="uru:DSM104443_00370"/>
<dbReference type="RefSeq" id="WP_171089025.1">
    <property type="nucleotide sequence ID" value="NZ_CP053069.1"/>
</dbReference>
<dbReference type="EMBL" id="CP053069">
    <property type="protein sequence ID" value="QJR09332.1"/>
    <property type="molecule type" value="Genomic_DNA"/>
</dbReference>
<dbReference type="InterPro" id="IPR045063">
    <property type="entry name" value="Dynamin_N"/>
</dbReference>
<sequence>MSVTGTWFIGTKAFENSLIELKEWRESTAGCLAAFRRWAQVAKLIDDHAASRLAHLERRLSAERLTIAFVAEYSRGKSELINALFFGDLGARLLPAGPGRTTLCPTEILHDPARPPSIRVLPIETRESAKSLREYITEIDSWKEIPLDPAHPETLAAAFEALSESVHVTAAEAASLGLPGDEGARVEIPRWRYAVVNFPHPLLKRGLVILDTPGHAALAAEPELQLNRVPDADAIVFIASVDSGVTPTDRALYIDHIAPIGSESHTRFIVLNKIDTLRSGNASENEVFSEIDRHVRLAAEALGVDPTRVFALSAKLGLVARVANDRDTLMRSRLYRLEQALSQGLVHRRRHDHATSVRAEMRPVLAGTRALLDSRHSFTSDQVQELSALQSKNLKLIETLARKANAERARQEEARVTVAGLRTLHNRQAEELARLLDPEGARARGVRAHEAITASAFSRGIPGALDLYFRESRDRLQDAIAIIAEVKKAMEAVNRKFVEDYGLAAIDIPAFGTERFLVELSRLEDQCDLDFKSRTSLITFRRKTLGTLFFDTVALNVIRIFEIADREVHAWMTGFLRPLEQQLSHSQDHTNSRIEGMARIRNAETDLVARLSELEALLADVEAQRRVWDQHSDKLASLLDVERDSSLA</sequence>
<evidence type="ECO:0000259" key="1">
    <source>
        <dbReference type="Pfam" id="PF00350"/>
    </source>
</evidence>
<accession>A0A6M4GQB8</accession>
<name>A0A6M4GQB8_9PROT</name>
<dbReference type="PANTHER" id="PTHR43681:SF1">
    <property type="entry name" value="SARCALUMENIN"/>
    <property type="match status" value="1"/>
</dbReference>
<dbReference type="Proteomes" id="UP000501534">
    <property type="component" value="Chromosome"/>
</dbReference>
<protein>
    <recommendedName>
        <fullName evidence="1">Dynamin N-terminal domain-containing protein</fullName>
    </recommendedName>
</protein>
<dbReference type="InterPro" id="IPR051943">
    <property type="entry name" value="TRAFAC_Dynamin-like_GTPase"/>
</dbReference>
<dbReference type="Gene3D" id="3.40.50.300">
    <property type="entry name" value="P-loop containing nucleotide triphosphate hydrolases"/>
    <property type="match status" value="1"/>
</dbReference>
<dbReference type="Pfam" id="PF00350">
    <property type="entry name" value="Dynamin_N"/>
    <property type="match status" value="1"/>
</dbReference>
<dbReference type="SUPFAM" id="SSF52540">
    <property type="entry name" value="P-loop containing nucleoside triphosphate hydrolases"/>
    <property type="match status" value="1"/>
</dbReference>
<evidence type="ECO:0000313" key="3">
    <source>
        <dbReference type="Proteomes" id="UP000501534"/>
    </source>
</evidence>
<dbReference type="InterPro" id="IPR027417">
    <property type="entry name" value="P-loop_NTPase"/>
</dbReference>
<evidence type="ECO:0000313" key="2">
    <source>
        <dbReference type="EMBL" id="QJR09332.1"/>
    </source>
</evidence>
<organism evidence="2 3">
    <name type="scientific">Usitatibacter rugosus</name>
    <dbReference type="NCBI Taxonomy" id="2732067"/>
    <lineage>
        <taxon>Bacteria</taxon>
        <taxon>Pseudomonadati</taxon>
        <taxon>Pseudomonadota</taxon>
        <taxon>Betaproteobacteria</taxon>
        <taxon>Nitrosomonadales</taxon>
        <taxon>Usitatibacteraceae</taxon>
        <taxon>Usitatibacter</taxon>
    </lineage>
</organism>
<feature type="domain" description="Dynamin N-terminal" evidence="1">
    <location>
        <begin position="67"/>
        <end position="273"/>
    </location>
</feature>